<keyword evidence="4" id="KW-1185">Reference proteome</keyword>
<evidence type="ECO:0000313" key="4">
    <source>
        <dbReference type="Proteomes" id="UP000183649"/>
    </source>
</evidence>
<gene>
    <name evidence="3" type="ORF">Ga0061069_10452</name>
</gene>
<protein>
    <submittedName>
        <fullName evidence="3">DNA-binding transcriptional regulator, MerR family</fullName>
    </submittedName>
</protein>
<proteinExistence type="predicted"/>
<evidence type="ECO:0000256" key="1">
    <source>
        <dbReference type="ARBA" id="ARBA00023125"/>
    </source>
</evidence>
<dbReference type="SUPFAM" id="SSF46955">
    <property type="entry name" value="Putative DNA-binding domain"/>
    <property type="match status" value="1"/>
</dbReference>
<dbReference type="InterPro" id="IPR009061">
    <property type="entry name" value="DNA-bd_dom_put_sf"/>
</dbReference>
<organism evidence="3 4">
    <name type="scientific">Thiomonas bhubaneswarensis</name>
    <dbReference type="NCBI Taxonomy" id="339866"/>
    <lineage>
        <taxon>Bacteria</taxon>
        <taxon>Pseudomonadati</taxon>
        <taxon>Pseudomonadota</taxon>
        <taxon>Betaproteobacteria</taxon>
        <taxon>Burkholderiales</taxon>
        <taxon>Thiomonas</taxon>
    </lineage>
</organism>
<dbReference type="AlphaFoldDB" id="A0A0K6HZH8"/>
<dbReference type="GO" id="GO:0003700">
    <property type="term" value="F:DNA-binding transcription factor activity"/>
    <property type="evidence" value="ECO:0007669"/>
    <property type="project" value="InterPro"/>
</dbReference>
<name>A0A0K6HZH8_9BURK</name>
<dbReference type="GO" id="GO:0003677">
    <property type="term" value="F:DNA binding"/>
    <property type="evidence" value="ECO:0007669"/>
    <property type="project" value="UniProtKB-KW"/>
</dbReference>
<dbReference type="PANTHER" id="PTHR30204">
    <property type="entry name" value="REDOX-CYCLING DRUG-SENSING TRANSCRIPTIONAL ACTIVATOR SOXR"/>
    <property type="match status" value="1"/>
</dbReference>
<reference evidence="4" key="1">
    <citation type="submission" date="2015-08" db="EMBL/GenBank/DDBJ databases">
        <authorList>
            <person name="Varghese N."/>
        </authorList>
    </citation>
    <scope>NUCLEOTIDE SEQUENCE [LARGE SCALE GENOMIC DNA]</scope>
    <source>
        <strain evidence="4">DSM 18181</strain>
    </source>
</reference>
<dbReference type="InterPro" id="IPR000551">
    <property type="entry name" value="MerR-type_HTH_dom"/>
</dbReference>
<dbReference type="EMBL" id="CYHF01000004">
    <property type="protein sequence ID" value="CUA96221.1"/>
    <property type="molecule type" value="Genomic_DNA"/>
</dbReference>
<dbReference type="Gene3D" id="1.10.1660.10">
    <property type="match status" value="1"/>
</dbReference>
<dbReference type="SMART" id="SM00422">
    <property type="entry name" value="HTH_MERR"/>
    <property type="match status" value="1"/>
</dbReference>
<dbReference type="PROSITE" id="PS50937">
    <property type="entry name" value="HTH_MERR_2"/>
    <property type="match status" value="1"/>
</dbReference>
<feature type="domain" description="HTH merR-type" evidence="2">
    <location>
        <begin position="1"/>
        <end position="69"/>
    </location>
</feature>
<keyword evidence="1 3" id="KW-0238">DNA-binding</keyword>
<dbReference type="Proteomes" id="UP000183649">
    <property type="component" value="Unassembled WGS sequence"/>
</dbReference>
<evidence type="ECO:0000259" key="2">
    <source>
        <dbReference type="PROSITE" id="PS50937"/>
    </source>
</evidence>
<dbReference type="PANTHER" id="PTHR30204:SF92">
    <property type="entry name" value="HTH-TYPE TRANSCRIPTIONAL REGULATOR ZNTR"/>
    <property type="match status" value="1"/>
</dbReference>
<dbReference type="InterPro" id="IPR047057">
    <property type="entry name" value="MerR_fam"/>
</dbReference>
<dbReference type="RefSeq" id="WP_055450209.1">
    <property type="nucleotide sequence ID" value="NZ_CYHF01000004.1"/>
</dbReference>
<sequence length="134" mass="15071">MQISELARQAQTAVDTVRHYEKVGLLPAPARLNNGYRNYGPSQLQRLRFIRRCRLLGIGLSDIARLLNCAAQPQADCGEVDRLIESQIAMVRQRIDHLLALEQQLRALRQQCISQPGRGRTVSACGILDDLRNP</sequence>
<evidence type="ECO:0000313" key="3">
    <source>
        <dbReference type="EMBL" id="CUA96221.1"/>
    </source>
</evidence>
<dbReference type="Pfam" id="PF13411">
    <property type="entry name" value="MerR_1"/>
    <property type="match status" value="1"/>
</dbReference>
<accession>A0A0K6HZH8</accession>
<dbReference type="STRING" id="339866.GCA_001418255_01285"/>
<dbReference type="PRINTS" id="PR00040">
    <property type="entry name" value="HTHMERR"/>
</dbReference>